<dbReference type="PANTHER" id="PTHR35371">
    <property type="entry name" value="INNER MEMBRANE PROTEIN"/>
    <property type="match status" value="1"/>
</dbReference>
<organism evidence="6 7">
    <name type="scientific">Neogemmobacter tilapiae</name>
    <dbReference type="NCBI Taxonomy" id="875041"/>
    <lineage>
        <taxon>Bacteria</taxon>
        <taxon>Pseudomonadati</taxon>
        <taxon>Pseudomonadota</taxon>
        <taxon>Alphaproteobacteria</taxon>
        <taxon>Rhodobacterales</taxon>
        <taxon>Paracoccaceae</taxon>
        <taxon>Neogemmobacter</taxon>
    </lineage>
</organism>
<protein>
    <submittedName>
        <fullName evidence="6">Membrane protein</fullName>
    </submittedName>
</protein>
<reference evidence="6" key="1">
    <citation type="journal article" date="2014" name="Int. J. Syst. Evol. Microbiol.">
        <title>Complete genome sequence of Corynebacterium casei LMG S-19264T (=DSM 44701T), isolated from a smear-ripened cheese.</title>
        <authorList>
            <consortium name="US DOE Joint Genome Institute (JGI-PGF)"/>
            <person name="Walter F."/>
            <person name="Albersmeier A."/>
            <person name="Kalinowski J."/>
            <person name="Ruckert C."/>
        </authorList>
    </citation>
    <scope>NUCLEOTIDE SEQUENCE</scope>
    <source>
        <strain evidence="6">KCTC 23310</strain>
    </source>
</reference>
<dbReference type="GO" id="GO:0016020">
    <property type="term" value="C:membrane"/>
    <property type="evidence" value="ECO:0007669"/>
    <property type="project" value="UniProtKB-SubCell"/>
</dbReference>
<keyword evidence="7" id="KW-1185">Reference proteome</keyword>
<dbReference type="PANTHER" id="PTHR35371:SF1">
    <property type="entry name" value="BLR7753 PROTEIN"/>
    <property type="match status" value="1"/>
</dbReference>
<dbReference type="EMBL" id="BMYJ01000004">
    <property type="protein sequence ID" value="GHC52956.1"/>
    <property type="molecule type" value="Genomic_DNA"/>
</dbReference>
<evidence type="ECO:0000256" key="2">
    <source>
        <dbReference type="ARBA" id="ARBA00022692"/>
    </source>
</evidence>
<keyword evidence="2 5" id="KW-0812">Transmembrane</keyword>
<comment type="subcellular location">
    <subcellularLocation>
        <location evidence="1">Membrane</location>
    </subcellularLocation>
</comment>
<dbReference type="Pfam" id="PF01124">
    <property type="entry name" value="MAPEG"/>
    <property type="match status" value="1"/>
</dbReference>
<dbReference type="SUPFAM" id="SSF161084">
    <property type="entry name" value="MAPEG domain-like"/>
    <property type="match status" value="1"/>
</dbReference>
<evidence type="ECO:0000313" key="7">
    <source>
        <dbReference type="Proteomes" id="UP000638981"/>
    </source>
</evidence>
<dbReference type="AlphaFoldDB" id="A0A918TMP7"/>
<evidence type="ECO:0000256" key="3">
    <source>
        <dbReference type="ARBA" id="ARBA00022989"/>
    </source>
</evidence>
<evidence type="ECO:0000313" key="6">
    <source>
        <dbReference type="EMBL" id="GHC52956.1"/>
    </source>
</evidence>
<proteinExistence type="predicted"/>
<dbReference type="Gene3D" id="1.20.120.550">
    <property type="entry name" value="Membrane associated eicosanoid/glutathione metabolism-like domain"/>
    <property type="match status" value="1"/>
</dbReference>
<dbReference type="RefSeq" id="WP_189410970.1">
    <property type="nucleotide sequence ID" value="NZ_BMYJ01000004.1"/>
</dbReference>
<dbReference type="InterPro" id="IPR023352">
    <property type="entry name" value="MAPEG-like_dom_sf"/>
</dbReference>
<evidence type="ECO:0000256" key="1">
    <source>
        <dbReference type="ARBA" id="ARBA00004370"/>
    </source>
</evidence>
<dbReference type="InterPro" id="IPR001129">
    <property type="entry name" value="Membr-assoc_MAPEG"/>
</dbReference>
<dbReference type="Proteomes" id="UP000638981">
    <property type="component" value="Unassembled WGS sequence"/>
</dbReference>
<accession>A0A918TMP7</accession>
<sequence>MPVELTALALALLLQGLQFVLFALPANLELGTKYTTGPRDAPHKPLSLKTARLQRAMNNHFEALILFAPAALVVAVTNQSSPVTQICAGLYLGARILYIPAYVFALVPLRSAIWCIGFFATMVMVVATLI</sequence>
<keyword evidence="4 5" id="KW-0472">Membrane</keyword>
<keyword evidence="3 5" id="KW-1133">Transmembrane helix</keyword>
<comment type="caution">
    <text evidence="6">The sequence shown here is derived from an EMBL/GenBank/DDBJ whole genome shotgun (WGS) entry which is preliminary data.</text>
</comment>
<feature type="transmembrane region" description="Helical" evidence="5">
    <location>
        <begin position="55"/>
        <end position="76"/>
    </location>
</feature>
<reference evidence="6" key="2">
    <citation type="submission" date="2020-09" db="EMBL/GenBank/DDBJ databases">
        <authorList>
            <person name="Sun Q."/>
            <person name="Kim S."/>
        </authorList>
    </citation>
    <scope>NUCLEOTIDE SEQUENCE</scope>
    <source>
        <strain evidence="6">KCTC 23310</strain>
    </source>
</reference>
<gene>
    <name evidence="6" type="ORF">GCM10007315_14440</name>
</gene>
<evidence type="ECO:0000256" key="4">
    <source>
        <dbReference type="ARBA" id="ARBA00023136"/>
    </source>
</evidence>
<evidence type="ECO:0000256" key="5">
    <source>
        <dbReference type="SAM" id="Phobius"/>
    </source>
</evidence>
<name>A0A918TMP7_9RHOB</name>